<dbReference type="PANTHER" id="PTHR43072">
    <property type="entry name" value="N-ACETYLTRANSFERASE"/>
    <property type="match status" value="1"/>
</dbReference>
<dbReference type="InterPro" id="IPR000182">
    <property type="entry name" value="GNAT_dom"/>
</dbReference>
<dbReference type="RefSeq" id="WP_271173748.1">
    <property type="nucleotide sequence ID" value="NZ_BSEJ01000010.1"/>
</dbReference>
<evidence type="ECO:0000259" key="1">
    <source>
        <dbReference type="PROSITE" id="PS51186"/>
    </source>
</evidence>
<name>A0A9W6LXA6_9MICO</name>
<dbReference type="Pfam" id="PF00583">
    <property type="entry name" value="Acetyltransf_1"/>
    <property type="match status" value="1"/>
</dbReference>
<evidence type="ECO:0000313" key="2">
    <source>
        <dbReference type="EMBL" id="GLJ62053.1"/>
    </source>
</evidence>
<dbReference type="Proteomes" id="UP001142462">
    <property type="component" value="Unassembled WGS sequence"/>
</dbReference>
<dbReference type="CDD" id="cd04301">
    <property type="entry name" value="NAT_SF"/>
    <property type="match status" value="1"/>
</dbReference>
<feature type="domain" description="N-acetyltransferase" evidence="1">
    <location>
        <begin position="20"/>
        <end position="171"/>
    </location>
</feature>
<reference evidence="2" key="1">
    <citation type="journal article" date="2014" name="Int. J. Syst. Evol. Microbiol.">
        <title>Complete genome sequence of Corynebacterium casei LMG S-19264T (=DSM 44701T), isolated from a smear-ripened cheese.</title>
        <authorList>
            <consortium name="US DOE Joint Genome Institute (JGI-PGF)"/>
            <person name="Walter F."/>
            <person name="Albersmeier A."/>
            <person name="Kalinowski J."/>
            <person name="Ruckert C."/>
        </authorList>
    </citation>
    <scope>NUCLEOTIDE SEQUENCE</scope>
    <source>
        <strain evidence="2">VKM Ac-1020</strain>
    </source>
</reference>
<dbReference type="InterPro" id="IPR016181">
    <property type="entry name" value="Acyl_CoA_acyltransferase"/>
</dbReference>
<dbReference type="GO" id="GO:0016747">
    <property type="term" value="F:acyltransferase activity, transferring groups other than amino-acyl groups"/>
    <property type="evidence" value="ECO:0007669"/>
    <property type="project" value="InterPro"/>
</dbReference>
<organism evidence="2 3">
    <name type="scientific">Microbacterium barkeri</name>
    <dbReference type="NCBI Taxonomy" id="33917"/>
    <lineage>
        <taxon>Bacteria</taxon>
        <taxon>Bacillati</taxon>
        <taxon>Actinomycetota</taxon>
        <taxon>Actinomycetes</taxon>
        <taxon>Micrococcales</taxon>
        <taxon>Microbacteriaceae</taxon>
        <taxon>Microbacterium</taxon>
    </lineage>
</organism>
<evidence type="ECO:0000313" key="3">
    <source>
        <dbReference type="Proteomes" id="UP001142462"/>
    </source>
</evidence>
<dbReference type="EMBL" id="BSEJ01000010">
    <property type="protein sequence ID" value="GLJ62053.1"/>
    <property type="molecule type" value="Genomic_DNA"/>
</dbReference>
<dbReference type="Gene3D" id="3.40.630.30">
    <property type="match status" value="1"/>
</dbReference>
<keyword evidence="3" id="KW-1185">Reference proteome</keyword>
<protein>
    <recommendedName>
        <fullName evidence="1">N-acetyltransferase domain-containing protein</fullName>
    </recommendedName>
</protein>
<accession>A0A9W6LXA6</accession>
<reference evidence="2" key="2">
    <citation type="submission" date="2023-01" db="EMBL/GenBank/DDBJ databases">
        <authorList>
            <person name="Sun Q."/>
            <person name="Evtushenko L."/>
        </authorList>
    </citation>
    <scope>NUCLEOTIDE SEQUENCE</scope>
    <source>
        <strain evidence="2">VKM Ac-1020</strain>
    </source>
</reference>
<proteinExistence type="predicted"/>
<gene>
    <name evidence="2" type="ORF">GCM10017576_21830</name>
</gene>
<dbReference type="PROSITE" id="PS51186">
    <property type="entry name" value="GNAT"/>
    <property type="match status" value="1"/>
</dbReference>
<dbReference type="SUPFAM" id="SSF55729">
    <property type="entry name" value="Acyl-CoA N-acyltransferases (Nat)"/>
    <property type="match status" value="1"/>
</dbReference>
<dbReference type="AlphaFoldDB" id="A0A9W6LXA6"/>
<sequence>MSDFAAYAPSVNPSVANGTVSTRLADPADAGALATVMAVRGGTVDEHVDRARRMIERLDVLLIAERDGDAVGWCGVQKFALHPGSDPEWLIAGLTVVPEARREGVAARLLGEVLRAATERAPGESVFSVINARNLASIDLHLKLGFVEVGRSANYAGIEFTGGEGVLLRHG</sequence>
<comment type="caution">
    <text evidence="2">The sequence shown here is derived from an EMBL/GenBank/DDBJ whole genome shotgun (WGS) entry which is preliminary data.</text>
</comment>